<keyword evidence="12 15" id="KW-0106">Calcium</keyword>
<comment type="cofactor">
    <cofactor evidence="12 15">
        <name>heme b</name>
        <dbReference type="ChEBI" id="CHEBI:60344"/>
    </cofactor>
    <text evidence="12 15">Binds 1 heme b (iron(II)-protoporphyrin IX) group per subunit.</text>
</comment>
<feature type="binding site" evidence="11">
    <location>
        <position position="159"/>
    </location>
    <ligand>
        <name>substrate</name>
    </ligand>
</feature>
<feature type="binding site" evidence="12">
    <location>
        <position position="249"/>
    </location>
    <ligand>
        <name>Ca(2+)</name>
        <dbReference type="ChEBI" id="CHEBI:29108"/>
        <label>2</label>
    </ligand>
</feature>
<keyword evidence="15" id="KW-0964">Secreted</keyword>
<organism evidence="17 18">
    <name type="scientific">Dillenia turbinata</name>
    <dbReference type="NCBI Taxonomy" id="194707"/>
    <lineage>
        <taxon>Eukaryota</taxon>
        <taxon>Viridiplantae</taxon>
        <taxon>Streptophyta</taxon>
        <taxon>Embryophyta</taxon>
        <taxon>Tracheophyta</taxon>
        <taxon>Spermatophyta</taxon>
        <taxon>Magnoliopsida</taxon>
        <taxon>eudicotyledons</taxon>
        <taxon>Gunneridae</taxon>
        <taxon>Pentapetalae</taxon>
        <taxon>Dilleniales</taxon>
        <taxon>Dilleniaceae</taxon>
        <taxon>Dillenia</taxon>
    </lineage>
</organism>
<dbReference type="EC" id="1.11.1.7" evidence="3 15"/>
<dbReference type="GO" id="GO:0020037">
    <property type="term" value="F:heme binding"/>
    <property type="evidence" value="ECO:0007669"/>
    <property type="project" value="UniProtKB-UniRule"/>
</dbReference>
<comment type="cofactor">
    <cofactor evidence="12 15">
        <name>Ca(2+)</name>
        <dbReference type="ChEBI" id="CHEBI:29108"/>
    </cofactor>
    <text evidence="12 15">Binds 2 calcium ions per subunit.</text>
</comment>
<dbReference type="Gene3D" id="1.10.520.10">
    <property type="match status" value="1"/>
</dbReference>
<feature type="active site" description="Proton acceptor" evidence="10">
    <location>
        <position position="64"/>
    </location>
</feature>
<evidence type="ECO:0000256" key="9">
    <source>
        <dbReference type="ARBA" id="ARBA00023157"/>
    </source>
</evidence>
<gene>
    <name evidence="17" type="ORF">RJ641_013699</name>
</gene>
<dbReference type="GO" id="GO:0006979">
    <property type="term" value="P:response to oxidative stress"/>
    <property type="evidence" value="ECO:0007669"/>
    <property type="project" value="UniProtKB-UniRule"/>
</dbReference>
<evidence type="ECO:0000313" key="17">
    <source>
        <dbReference type="EMBL" id="KAK6946155.1"/>
    </source>
</evidence>
<dbReference type="PROSITE" id="PS50873">
    <property type="entry name" value="PEROXIDASE_4"/>
    <property type="match status" value="1"/>
</dbReference>
<dbReference type="PROSITE" id="PS00435">
    <property type="entry name" value="PEROXIDASE_1"/>
    <property type="match status" value="1"/>
</dbReference>
<evidence type="ECO:0000256" key="14">
    <source>
        <dbReference type="PIRSR" id="PIRSR600823-5"/>
    </source>
</evidence>
<comment type="similarity">
    <text evidence="2">Belongs to the peroxidase family. Ascorbate peroxidase subfamily.</text>
</comment>
<evidence type="ECO:0000256" key="1">
    <source>
        <dbReference type="ARBA" id="ARBA00000189"/>
    </source>
</evidence>
<dbReference type="InterPro" id="IPR019794">
    <property type="entry name" value="Peroxidases_AS"/>
</dbReference>
<evidence type="ECO:0000256" key="11">
    <source>
        <dbReference type="PIRSR" id="PIRSR600823-2"/>
    </source>
</evidence>
<dbReference type="GO" id="GO:0046872">
    <property type="term" value="F:metal ion binding"/>
    <property type="evidence" value="ECO:0007669"/>
    <property type="project" value="UniProtKB-UniRule"/>
</dbReference>
<dbReference type="GO" id="GO:0005576">
    <property type="term" value="C:extracellular region"/>
    <property type="evidence" value="ECO:0007669"/>
    <property type="project" value="UniProtKB-SubCell"/>
</dbReference>
<keyword evidence="5 15" id="KW-0349">Heme</keyword>
<feature type="non-terminal residue" evidence="17">
    <location>
        <position position="318"/>
    </location>
</feature>
<evidence type="ECO:0000256" key="5">
    <source>
        <dbReference type="ARBA" id="ARBA00022617"/>
    </source>
</evidence>
<keyword evidence="7 15" id="KW-0560">Oxidoreductase</keyword>
<keyword evidence="18" id="KW-1185">Reference proteome</keyword>
<evidence type="ECO:0000313" key="18">
    <source>
        <dbReference type="Proteomes" id="UP001370490"/>
    </source>
</evidence>
<comment type="function">
    <text evidence="15">Removal of H(2)O(2), oxidation of toxic reductants, biosynthesis and degradation of lignin, suberization, auxin catabolism, response to environmental stresses such as wounding, pathogen attack and oxidative stress.</text>
</comment>
<dbReference type="InterPro" id="IPR033905">
    <property type="entry name" value="Secretory_peroxidase"/>
</dbReference>
<evidence type="ECO:0000256" key="12">
    <source>
        <dbReference type="PIRSR" id="PIRSR600823-3"/>
    </source>
</evidence>
<dbReference type="InterPro" id="IPR010255">
    <property type="entry name" value="Haem_peroxidase_sf"/>
</dbReference>
<feature type="binding site" description="axial binding residue" evidence="12">
    <location>
        <position position="189"/>
    </location>
    <ligand>
        <name>heme b</name>
        <dbReference type="ChEBI" id="CHEBI:60344"/>
    </ligand>
    <ligandPart>
        <name>Fe</name>
        <dbReference type="ChEBI" id="CHEBI:18248"/>
    </ligandPart>
</feature>
<keyword evidence="8 12" id="KW-0408">Iron</keyword>
<evidence type="ECO:0000256" key="6">
    <source>
        <dbReference type="ARBA" id="ARBA00022723"/>
    </source>
</evidence>
<dbReference type="PRINTS" id="PR00461">
    <property type="entry name" value="PLPEROXIDASE"/>
</dbReference>
<feature type="binding site" evidence="12">
    <location>
        <position position="190"/>
    </location>
    <ligand>
        <name>Ca(2+)</name>
        <dbReference type="ChEBI" id="CHEBI:29108"/>
        <label>2</label>
    </ligand>
</feature>
<dbReference type="PROSITE" id="PS00436">
    <property type="entry name" value="PEROXIDASE_2"/>
    <property type="match status" value="1"/>
</dbReference>
<feature type="site" description="Transition state stabilizer" evidence="13">
    <location>
        <position position="60"/>
    </location>
</feature>
<dbReference type="GO" id="GO:0042744">
    <property type="term" value="P:hydrogen peroxide catabolic process"/>
    <property type="evidence" value="ECO:0007669"/>
    <property type="project" value="UniProtKB-KW"/>
</dbReference>
<dbReference type="PANTHER" id="PTHR31388:SF34">
    <property type="entry name" value="PEROXIDASE 10"/>
    <property type="match status" value="1"/>
</dbReference>
<comment type="caution">
    <text evidence="17">The sequence shown here is derived from an EMBL/GenBank/DDBJ whole genome shotgun (WGS) entry which is preliminary data.</text>
</comment>
<dbReference type="FunFam" id="1.10.420.10:FF:000001">
    <property type="entry name" value="Peroxidase"/>
    <property type="match status" value="1"/>
</dbReference>
<feature type="binding site" evidence="12">
    <location>
        <position position="65"/>
    </location>
    <ligand>
        <name>Ca(2+)</name>
        <dbReference type="ChEBI" id="CHEBI:29108"/>
        <label>1</label>
    </ligand>
</feature>
<keyword evidence="9 14" id="KW-1015">Disulfide bond</keyword>
<dbReference type="GO" id="GO:0140825">
    <property type="term" value="F:lactoperoxidase activity"/>
    <property type="evidence" value="ECO:0007669"/>
    <property type="project" value="UniProtKB-EC"/>
</dbReference>
<evidence type="ECO:0000256" key="15">
    <source>
        <dbReference type="RuleBase" id="RU362060"/>
    </source>
</evidence>
<feature type="binding site" evidence="12">
    <location>
        <position position="86"/>
    </location>
    <ligand>
        <name>Ca(2+)</name>
        <dbReference type="ChEBI" id="CHEBI:29108"/>
        <label>1</label>
    </ligand>
</feature>
<sequence>MVHKPVSYFTISPFFLICFLPSQLDYRFYDRSCPNLQMVDRYNVWQAYKNDTRIAASLLRLHFHDCIVDGCEGSVHLDDTLDFKEEKNAPPNRNSARWFKVIDSIKADLERFCPSTVSCADISTLAGESVGLEAHTALFPYAGEMDWQQSEQAVLNQLPSPIEPSENITAKFVSKGLDIKDVVVLSGAHTVGFARGFTFSGRPFNFKGSGNPDPSLNPSFLSNLQNACPGGVSASKLRPLDSVTTYRFDNVYYKNLMNNTGLLESDQALMTDSRMAALVNFYSMNPMAFSYDFAASMAKSLGMSVFLLFKLGKLGEDV</sequence>
<dbReference type="Proteomes" id="UP001370490">
    <property type="component" value="Unassembled WGS sequence"/>
</dbReference>
<evidence type="ECO:0000256" key="2">
    <source>
        <dbReference type="ARBA" id="ARBA00006873"/>
    </source>
</evidence>
<evidence type="ECO:0000256" key="3">
    <source>
        <dbReference type="ARBA" id="ARBA00012313"/>
    </source>
</evidence>
<feature type="disulfide bond" evidence="14">
    <location>
        <begin position="33"/>
        <end position="113"/>
    </location>
</feature>
<comment type="catalytic activity">
    <reaction evidence="1 15">
        <text>2 a phenolic donor + H2O2 = 2 a phenolic radical donor + 2 H2O</text>
        <dbReference type="Rhea" id="RHEA:56136"/>
        <dbReference type="ChEBI" id="CHEBI:15377"/>
        <dbReference type="ChEBI" id="CHEBI:16240"/>
        <dbReference type="ChEBI" id="CHEBI:139520"/>
        <dbReference type="ChEBI" id="CHEBI:139521"/>
        <dbReference type="EC" id="1.11.1.7"/>
    </reaction>
</comment>
<protein>
    <recommendedName>
        <fullName evidence="3 15">Peroxidase</fullName>
        <ecNumber evidence="3 15">1.11.1.7</ecNumber>
    </recommendedName>
</protein>
<reference evidence="17 18" key="1">
    <citation type="submission" date="2023-12" db="EMBL/GenBank/DDBJ databases">
        <title>A high-quality genome assembly for Dillenia turbinata (Dilleniales).</title>
        <authorList>
            <person name="Chanderbali A."/>
        </authorList>
    </citation>
    <scope>NUCLEOTIDE SEQUENCE [LARGE SCALE GENOMIC DNA]</scope>
    <source>
        <strain evidence="17">LSX21</strain>
        <tissue evidence="17">Leaf</tissue>
    </source>
</reference>
<dbReference type="InterPro" id="IPR000823">
    <property type="entry name" value="Peroxidase_pln"/>
</dbReference>
<comment type="subcellular location">
    <subcellularLocation>
        <location evidence="15">Secreted</location>
    </subcellularLocation>
</comment>
<dbReference type="EMBL" id="JBAMMX010000002">
    <property type="protein sequence ID" value="KAK6946155.1"/>
    <property type="molecule type" value="Genomic_DNA"/>
</dbReference>
<dbReference type="CDD" id="cd00693">
    <property type="entry name" value="secretory_peroxidase"/>
    <property type="match status" value="1"/>
</dbReference>
<evidence type="ECO:0000256" key="13">
    <source>
        <dbReference type="PIRSR" id="PIRSR600823-4"/>
    </source>
</evidence>
<feature type="disulfide bond" evidence="14">
    <location>
        <begin position="66"/>
        <end position="71"/>
    </location>
</feature>
<feature type="binding site" evidence="12">
    <location>
        <position position="244"/>
    </location>
    <ligand>
        <name>Ca(2+)</name>
        <dbReference type="ChEBI" id="CHEBI:29108"/>
        <label>2</label>
    </ligand>
</feature>
<dbReference type="AlphaFoldDB" id="A0AAN8ZV00"/>
<evidence type="ECO:0000256" key="8">
    <source>
        <dbReference type="ARBA" id="ARBA00023004"/>
    </source>
</evidence>
<dbReference type="InterPro" id="IPR019793">
    <property type="entry name" value="Peroxidases_heam-ligand_BS"/>
</dbReference>
<dbReference type="Pfam" id="PF00141">
    <property type="entry name" value="peroxidase"/>
    <property type="match status" value="1"/>
</dbReference>
<dbReference type="SUPFAM" id="SSF48113">
    <property type="entry name" value="Heme-dependent peroxidases"/>
    <property type="match status" value="1"/>
</dbReference>
<accession>A0AAN8ZV00</accession>
<dbReference type="InterPro" id="IPR002016">
    <property type="entry name" value="Haem_peroxidase"/>
</dbReference>
<feature type="binding site" evidence="12">
    <location>
        <position position="70"/>
    </location>
    <ligand>
        <name>Ca(2+)</name>
        <dbReference type="ChEBI" id="CHEBI:29108"/>
        <label>1</label>
    </ligand>
</feature>
<evidence type="ECO:0000256" key="7">
    <source>
        <dbReference type="ARBA" id="ARBA00023002"/>
    </source>
</evidence>
<feature type="binding site" evidence="12">
    <location>
        <position position="68"/>
    </location>
    <ligand>
        <name>Ca(2+)</name>
        <dbReference type="ChEBI" id="CHEBI:29108"/>
        <label>1</label>
    </ligand>
</feature>
<dbReference type="PRINTS" id="PR00458">
    <property type="entry name" value="PEROXIDASE"/>
</dbReference>
<evidence type="ECO:0000256" key="10">
    <source>
        <dbReference type="PIRSR" id="PIRSR600823-1"/>
    </source>
</evidence>
<feature type="domain" description="Plant heme peroxidase family profile" evidence="16">
    <location>
        <begin position="23"/>
        <end position="318"/>
    </location>
</feature>
<evidence type="ECO:0000256" key="4">
    <source>
        <dbReference type="ARBA" id="ARBA00022559"/>
    </source>
</evidence>
<evidence type="ECO:0000259" key="16">
    <source>
        <dbReference type="PROSITE" id="PS50873"/>
    </source>
</evidence>
<comment type="similarity">
    <text evidence="15">Belongs to the peroxidase family. Classical plant (class III) peroxidase subfamily.</text>
</comment>
<name>A0AAN8ZV00_9MAGN</name>
<feature type="binding site" evidence="12">
    <location>
        <position position="74"/>
    </location>
    <ligand>
        <name>Ca(2+)</name>
        <dbReference type="ChEBI" id="CHEBI:29108"/>
        <label>1</label>
    </ligand>
</feature>
<keyword evidence="15" id="KW-0376">Hydrogen peroxide</keyword>
<dbReference type="Gene3D" id="1.10.420.10">
    <property type="entry name" value="Peroxidase, domain 2"/>
    <property type="match status" value="1"/>
</dbReference>
<proteinExistence type="inferred from homology"/>
<keyword evidence="6 12" id="KW-0479">Metal-binding</keyword>
<dbReference type="PANTHER" id="PTHR31388">
    <property type="entry name" value="PEROXIDASE 72-RELATED"/>
    <property type="match status" value="1"/>
</dbReference>
<keyword evidence="4 15" id="KW-0575">Peroxidase</keyword>
<feature type="binding site" evidence="12">
    <location>
        <position position="241"/>
    </location>
    <ligand>
        <name>Ca(2+)</name>
        <dbReference type="ChEBI" id="CHEBI:29108"/>
        <label>2</label>
    </ligand>
</feature>